<feature type="compositionally biased region" description="Low complexity" evidence="1">
    <location>
        <begin position="111"/>
        <end position="131"/>
    </location>
</feature>
<reference evidence="2" key="1">
    <citation type="submission" date="2020-02" db="EMBL/GenBank/DDBJ databases">
        <authorList>
            <person name="Meier V. D."/>
        </authorList>
    </citation>
    <scope>NUCLEOTIDE SEQUENCE</scope>
    <source>
        <strain evidence="2">AVDCRST_MAG66</strain>
    </source>
</reference>
<gene>
    <name evidence="2" type="ORF">AVDCRST_MAG66-4335</name>
</gene>
<protein>
    <submittedName>
        <fullName evidence="2">Uncharacterized protein</fullName>
    </submittedName>
</protein>
<dbReference type="AlphaFoldDB" id="A0A6J4QRR9"/>
<evidence type="ECO:0000313" key="2">
    <source>
        <dbReference type="EMBL" id="CAA9445309.1"/>
    </source>
</evidence>
<organism evidence="2">
    <name type="scientific">uncultured Pseudonocardia sp</name>
    <dbReference type="NCBI Taxonomy" id="211455"/>
    <lineage>
        <taxon>Bacteria</taxon>
        <taxon>Bacillati</taxon>
        <taxon>Actinomycetota</taxon>
        <taxon>Actinomycetes</taxon>
        <taxon>Pseudonocardiales</taxon>
        <taxon>Pseudonocardiaceae</taxon>
        <taxon>Pseudonocardia</taxon>
        <taxon>environmental samples</taxon>
    </lineage>
</organism>
<feature type="non-terminal residue" evidence="2">
    <location>
        <position position="1"/>
    </location>
</feature>
<accession>A0A6J4QRR9</accession>
<feature type="region of interest" description="Disordered" evidence="1">
    <location>
        <begin position="198"/>
        <end position="228"/>
    </location>
</feature>
<evidence type="ECO:0000256" key="1">
    <source>
        <dbReference type="SAM" id="MobiDB-lite"/>
    </source>
</evidence>
<feature type="non-terminal residue" evidence="2">
    <location>
        <position position="254"/>
    </location>
</feature>
<feature type="region of interest" description="Disordered" evidence="1">
    <location>
        <begin position="111"/>
        <end position="134"/>
    </location>
</feature>
<sequence length="254" mass="26725">CAGSPSSSTAPRHRRSRRRHCGSRWCTAPATRAPSPRCSPVCPRAPTCGCGRSTWPCRGWRPPASDRGCGSCCSTGCSPAPPTTGRGPCSPTTTCGSCAARWARRRRCAAPRPWTSGSPRTPGTATSATTTRGGGWARWSARCGSSSRDPWCCSAPRRGRGCCPCPRTSGWAGAWSTAGRRCAATGCAWASWTPSRCGTSPPPARVTTRRRRAPSGTGCVASRGTARSPRSCGRPRCGAWIRAQRVPLHHGFPG</sequence>
<dbReference type="EMBL" id="CADCUS010000589">
    <property type="protein sequence ID" value="CAA9445309.1"/>
    <property type="molecule type" value="Genomic_DNA"/>
</dbReference>
<proteinExistence type="predicted"/>
<name>A0A6J4QRR9_9PSEU</name>